<keyword evidence="11" id="KW-1185">Reference proteome</keyword>
<evidence type="ECO:0000256" key="7">
    <source>
        <dbReference type="SAM" id="MobiDB-lite"/>
    </source>
</evidence>
<dbReference type="AlphaFoldDB" id="A9UVK9"/>
<evidence type="ECO:0000259" key="8">
    <source>
        <dbReference type="PROSITE" id="PS50090"/>
    </source>
</evidence>
<feature type="domain" description="HTH myb-type" evidence="9">
    <location>
        <begin position="89"/>
        <end position="144"/>
    </location>
</feature>
<dbReference type="FunFam" id="1.10.10.60:FF:000016">
    <property type="entry name" value="Transcriptional activator Myb isoform A"/>
    <property type="match status" value="1"/>
</dbReference>
<keyword evidence="4" id="KW-0238">DNA-binding</keyword>
<dbReference type="GeneID" id="5889846"/>
<dbReference type="Pfam" id="PF13921">
    <property type="entry name" value="Myb_DNA-bind_6"/>
    <property type="match status" value="1"/>
</dbReference>
<dbReference type="Gene3D" id="1.10.10.60">
    <property type="entry name" value="Homeodomain-like"/>
    <property type="match status" value="3"/>
</dbReference>
<evidence type="ECO:0000256" key="3">
    <source>
        <dbReference type="ARBA" id="ARBA00023015"/>
    </source>
</evidence>
<protein>
    <submittedName>
        <fullName evidence="10">Uncharacterized protein</fullName>
    </submittedName>
</protein>
<evidence type="ECO:0000313" key="10">
    <source>
        <dbReference type="EMBL" id="EDQ90415.1"/>
    </source>
</evidence>
<keyword evidence="6" id="KW-0539">Nucleus</keyword>
<accession>A9UVK9</accession>
<dbReference type="OMA" id="RWHASIK"/>
<evidence type="ECO:0000256" key="2">
    <source>
        <dbReference type="ARBA" id="ARBA00022737"/>
    </source>
</evidence>
<evidence type="ECO:0000256" key="1">
    <source>
        <dbReference type="ARBA" id="ARBA00004123"/>
    </source>
</evidence>
<dbReference type="InterPro" id="IPR001005">
    <property type="entry name" value="SANT/Myb"/>
</dbReference>
<keyword evidence="3" id="KW-0805">Transcription regulation</keyword>
<dbReference type="GO" id="GO:0045944">
    <property type="term" value="P:positive regulation of transcription by RNA polymerase II"/>
    <property type="evidence" value="ECO:0000318"/>
    <property type="project" value="GO_Central"/>
</dbReference>
<evidence type="ECO:0000256" key="5">
    <source>
        <dbReference type="ARBA" id="ARBA00023163"/>
    </source>
</evidence>
<dbReference type="FunFam" id="1.10.10.60:FF:000010">
    <property type="entry name" value="Transcriptional activator Myb isoform A"/>
    <property type="match status" value="1"/>
</dbReference>
<proteinExistence type="predicted"/>
<comment type="subcellular location">
    <subcellularLocation>
        <location evidence="1">Nucleus</location>
    </subcellularLocation>
</comment>
<gene>
    <name evidence="10" type="ORF">MONBRDRAFT_16076</name>
</gene>
<feature type="domain" description="Myb-like" evidence="8">
    <location>
        <begin position="89"/>
        <end position="140"/>
    </location>
</feature>
<dbReference type="InterPro" id="IPR009057">
    <property type="entry name" value="Homeodomain-like_sf"/>
</dbReference>
<dbReference type="PANTHER" id="PTHR45614">
    <property type="entry name" value="MYB PROTEIN-RELATED"/>
    <property type="match status" value="1"/>
</dbReference>
<dbReference type="GO" id="GO:0000978">
    <property type="term" value="F:RNA polymerase II cis-regulatory region sequence-specific DNA binding"/>
    <property type="evidence" value="ECO:0000318"/>
    <property type="project" value="GO_Central"/>
</dbReference>
<evidence type="ECO:0000256" key="4">
    <source>
        <dbReference type="ARBA" id="ARBA00023125"/>
    </source>
</evidence>
<feature type="domain" description="Myb-like" evidence="8">
    <location>
        <begin position="141"/>
        <end position="191"/>
    </location>
</feature>
<feature type="domain" description="HTH myb-type" evidence="9">
    <location>
        <begin position="37"/>
        <end position="88"/>
    </location>
</feature>
<evidence type="ECO:0000256" key="6">
    <source>
        <dbReference type="ARBA" id="ARBA00023242"/>
    </source>
</evidence>
<feature type="compositionally biased region" description="Low complexity" evidence="7">
    <location>
        <begin position="10"/>
        <end position="24"/>
    </location>
</feature>
<dbReference type="Pfam" id="PF00249">
    <property type="entry name" value="Myb_DNA-binding"/>
    <property type="match status" value="1"/>
</dbReference>
<dbReference type="PROSITE" id="PS50090">
    <property type="entry name" value="MYB_LIKE"/>
    <property type="match status" value="3"/>
</dbReference>
<keyword evidence="2" id="KW-0677">Repeat</keyword>
<evidence type="ECO:0000313" key="11">
    <source>
        <dbReference type="Proteomes" id="UP000001357"/>
    </source>
</evidence>
<dbReference type="GO" id="GO:0005634">
    <property type="term" value="C:nucleus"/>
    <property type="evidence" value="ECO:0000318"/>
    <property type="project" value="GO_Central"/>
</dbReference>
<reference evidence="10 11" key="1">
    <citation type="journal article" date="2008" name="Nature">
        <title>The genome of the choanoflagellate Monosiga brevicollis and the origin of metazoans.</title>
        <authorList>
            <consortium name="JGI Sequencing"/>
            <person name="King N."/>
            <person name="Westbrook M.J."/>
            <person name="Young S.L."/>
            <person name="Kuo A."/>
            <person name="Abedin M."/>
            <person name="Chapman J."/>
            <person name="Fairclough S."/>
            <person name="Hellsten U."/>
            <person name="Isogai Y."/>
            <person name="Letunic I."/>
            <person name="Marr M."/>
            <person name="Pincus D."/>
            <person name="Putnam N."/>
            <person name="Rokas A."/>
            <person name="Wright K.J."/>
            <person name="Zuzow R."/>
            <person name="Dirks W."/>
            <person name="Good M."/>
            <person name="Goodstein D."/>
            <person name="Lemons D."/>
            <person name="Li W."/>
            <person name="Lyons J.B."/>
            <person name="Morris A."/>
            <person name="Nichols S."/>
            <person name="Richter D.J."/>
            <person name="Salamov A."/>
            <person name="Bork P."/>
            <person name="Lim W.A."/>
            <person name="Manning G."/>
            <person name="Miller W.T."/>
            <person name="McGinnis W."/>
            <person name="Shapiro H."/>
            <person name="Tjian R."/>
            <person name="Grigoriev I.V."/>
            <person name="Rokhsar D."/>
        </authorList>
    </citation>
    <scope>NUCLEOTIDE SEQUENCE [LARGE SCALE GENOMIC DNA]</scope>
    <source>
        <strain evidence="11">MX1 / ATCC 50154</strain>
    </source>
</reference>
<dbReference type="RefSeq" id="XP_001744466.1">
    <property type="nucleotide sequence ID" value="XM_001744414.1"/>
</dbReference>
<dbReference type="GO" id="GO:0000278">
    <property type="term" value="P:mitotic cell cycle"/>
    <property type="evidence" value="ECO:0000318"/>
    <property type="project" value="GO_Central"/>
</dbReference>
<dbReference type="PANTHER" id="PTHR45614:SF25">
    <property type="entry name" value="MYB PROTEIN"/>
    <property type="match status" value="1"/>
</dbReference>
<name>A9UVK9_MONBE</name>
<organism evidence="10 11">
    <name type="scientific">Monosiga brevicollis</name>
    <name type="common">Choanoflagellate</name>
    <dbReference type="NCBI Taxonomy" id="81824"/>
    <lineage>
        <taxon>Eukaryota</taxon>
        <taxon>Choanoflagellata</taxon>
        <taxon>Craspedida</taxon>
        <taxon>Salpingoecidae</taxon>
        <taxon>Monosiga</taxon>
    </lineage>
</organism>
<feature type="region of interest" description="Disordered" evidence="7">
    <location>
        <begin position="1"/>
        <end position="49"/>
    </location>
</feature>
<dbReference type="PROSITE" id="PS51294">
    <property type="entry name" value="HTH_MYB"/>
    <property type="match status" value="3"/>
</dbReference>
<dbReference type="InParanoid" id="A9UVK9"/>
<dbReference type="InterPro" id="IPR050560">
    <property type="entry name" value="MYB_TF"/>
</dbReference>
<evidence type="ECO:0000259" key="9">
    <source>
        <dbReference type="PROSITE" id="PS51294"/>
    </source>
</evidence>
<sequence length="194" mass="22542">MAALSRDVASTQDSESLHSSTSSDQDGEDGSRTSSRGRSHSTRRWTKAEDQRLVEAVERHQGKNWKKVAEEFEGRTDVQCLHRWQKVLNPDLVKGPWTKEEDDLVIQLVDKYGPKRWSLIAGHLKGRIGKQCRERWHNHLHPDIKKTPWTAEEERVIMNAHLRLGNKWAEIAKLLPGRTDNSVKNHWNSTMRRR</sequence>
<dbReference type="CDD" id="cd00167">
    <property type="entry name" value="SANT"/>
    <property type="match status" value="3"/>
</dbReference>
<keyword evidence="5" id="KW-0804">Transcription</keyword>
<dbReference type="STRING" id="81824.A9UVK9"/>
<dbReference type="Proteomes" id="UP000001357">
    <property type="component" value="Unassembled WGS sequence"/>
</dbReference>
<dbReference type="eggNOG" id="KOG0048">
    <property type="taxonomic scope" value="Eukaryota"/>
</dbReference>
<dbReference type="InterPro" id="IPR017930">
    <property type="entry name" value="Myb_dom"/>
</dbReference>
<dbReference type="GO" id="GO:0000981">
    <property type="term" value="F:DNA-binding transcription factor activity, RNA polymerase II-specific"/>
    <property type="evidence" value="ECO:0000318"/>
    <property type="project" value="GO_Central"/>
</dbReference>
<feature type="domain" description="Myb-like" evidence="8">
    <location>
        <begin position="37"/>
        <end position="88"/>
    </location>
</feature>
<feature type="domain" description="HTH myb-type" evidence="9">
    <location>
        <begin position="145"/>
        <end position="194"/>
    </location>
</feature>
<dbReference type="EMBL" id="CH991547">
    <property type="protein sequence ID" value="EDQ90415.1"/>
    <property type="molecule type" value="Genomic_DNA"/>
</dbReference>
<dbReference type="SMART" id="SM00717">
    <property type="entry name" value="SANT"/>
    <property type="match status" value="3"/>
</dbReference>
<dbReference type="SUPFAM" id="SSF46689">
    <property type="entry name" value="Homeodomain-like"/>
    <property type="match status" value="2"/>
</dbReference>
<feature type="non-terminal residue" evidence="10">
    <location>
        <position position="194"/>
    </location>
</feature>
<feature type="compositionally biased region" description="Basic residues" evidence="7">
    <location>
        <begin position="35"/>
        <end position="45"/>
    </location>
</feature>
<dbReference type="KEGG" id="mbr:MONBRDRAFT_16076"/>